<dbReference type="EMBL" id="JOKG01000004">
    <property type="protein sequence ID" value="KEQ12285.1"/>
    <property type="molecule type" value="Genomic_DNA"/>
</dbReference>
<name>A0A081N1G2_9GAMM</name>
<comment type="caution">
    <text evidence="1">The sequence shown here is derived from an EMBL/GenBank/DDBJ whole genome shotgun (WGS) entry which is preliminary data.</text>
</comment>
<evidence type="ECO:0000313" key="1">
    <source>
        <dbReference type="EMBL" id="KEQ12285.1"/>
    </source>
</evidence>
<dbReference type="AlphaFoldDB" id="A0A081N1G2"/>
<keyword evidence="2" id="KW-1185">Reference proteome</keyword>
<accession>A0A081N1G2</accession>
<gene>
    <name evidence="1" type="ORF">GZ77_17125</name>
</gene>
<dbReference type="Proteomes" id="UP000028006">
    <property type="component" value="Unassembled WGS sequence"/>
</dbReference>
<protein>
    <submittedName>
        <fullName evidence="1">Uncharacterized protein</fullName>
    </submittedName>
</protein>
<organism evidence="1 2">
    <name type="scientific">Endozoicomonas montiporae</name>
    <dbReference type="NCBI Taxonomy" id="1027273"/>
    <lineage>
        <taxon>Bacteria</taxon>
        <taxon>Pseudomonadati</taxon>
        <taxon>Pseudomonadota</taxon>
        <taxon>Gammaproteobacteria</taxon>
        <taxon>Oceanospirillales</taxon>
        <taxon>Endozoicomonadaceae</taxon>
        <taxon>Endozoicomonas</taxon>
    </lineage>
</organism>
<evidence type="ECO:0000313" key="2">
    <source>
        <dbReference type="Proteomes" id="UP000028006"/>
    </source>
</evidence>
<proteinExistence type="predicted"/>
<sequence length="197" mass="21795">MNYSCKLLSNLVKPITEASGMNKTISQLFAVVLSFASSVTFANKDNLCDLPEGTMTKKWIIVDDKSSQTTERYDIKLDVEKGKAPVGNVVIYDLLMNKDTTLESVPKANFHFTLSGCTPSNPVFTVNSTGLTSVGGYLRIHDVNKTMGEVTLTGAIQTYSDDLLGMMSQWATETLWDALGYDNIPEVDIRRRPVRLK</sequence>
<reference evidence="1 2" key="1">
    <citation type="submission" date="2014-06" db="EMBL/GenBank/DDBJ databases">
        <title>Whole Genome Sequences of Three Symbiotic Endozoicomonas Bacteria.</title>
        <authorList>
            <person name="Neave M.J."/>
            <person name="Apprill A."/>
            <person name="Voolstra C.R."/>
        </authorList>
    </citation>
    <scope>NUCLEOTIDE SEQUENCE [LARGE SCALE GENOMIC DNA]</scope>
    <source>
        <strain evidence="1 2">LMG 24815</strain>
    </source>
</reference>